<evidence type="ECO:0000313" key="3">
    <source>
        <dbReference type="Proteomes" id="UP001054945"/>
    </source>
</evidence>
<keyword evidence="1" id="KW-0732">Signal</keyword>
<proteinExistence type="predicted"/>
<dbReference type="Proteomes" id="UP001054945">
    <property type="component" value="Unassembled WGS sequence"/>
</dbReference>
<dbReference type="AlphaFoldDB" id="A0AAV4NB06"/>
<gene>
    <name evidence="2" type="ORF">CEXT_567061</name>
</gene>
<name>A0AAV4NB06_CAEEX</name>
<evidence type="ECO:0008006" key="4">
    <source>
        <dbReference type="Google" id="ProtNLM"/>
    </source>
</evidence>
<keyword evidence="3" id="KW-1185">Reference proteome</keyword>
<organism evidence="2 3">
    <name type="scientific">Caerostris extrusa</name>
    <name type="common">Bark spider</name>
    <name type="synonym">Caerostris bankana</name>
    <dbReference type="NCBI Taxonomy" id="172846"/>
    <lineage>
        <taxon>Eukaryota</taxon>
        <taxon>Metazoa</taxon>
        <taxon>Ecdysozoa</taxon>
        <taxon>Arthropoda</taxon>
        <taxon>Chelicerata</taxon>
        <taxon>Arachnida</taxon>
        <taxon>Araneae</taxon>
        <taxon>Araneomorphae</taxon>
        <taxon>Entelegynae</taxon>
        <taxon>Araneoidea</taxon>
        <taxon>Araneidae</taxon>
        <taxon>Caerostris</taxon>
    </lineage>
</organism>
<dbReference type="EMBL" id="BPLR01003091">
    <property type="protein sequence ID" value="GIX81048.1"/>
    <property type="molecule type" value="Genomic_DNA"/>
</dbReference>
<protein>
    <recommendedName>
        <fullName evidence="4">Secreted protein</fullName>
    </recommendedName>
</protein>
<comment type="caution">
    <text evidence="2">The sequence shown here is derived from an EMBL/GenBank/DDBJ whole genome shotgun (WGS) entry which is preliminary data.</text>
</comment>
<feature type="chain" id="PRO_5043338139" description="Secreted protein" evidence="1">
    <location>
        <begin position="18"/>
        <end position="124"/>
    </location>
</feature>
<sequence length="124" mass="13930">MYFFLFCFFLFLPAAEKKPPTKSDGHVSSLSQLGGGMERVTDVRCTCSPCRFQQPVLFLRPLPQKSRVESLVGWGANRSPECGKLFLLGFRYLGLECVFQCSFGVSIGILFHHSVKLCKRELCG</sequence>
<evidence type="ECO:0000256" key="1">
    <source>
        <dbReference type="SAM" id="SignalP"/>
    </source>
</evidence>
<accession>A0AAV4NB06</accession>
<evidence type="ECO:0000313" key="2">
    <source>
        <dbReference type="EMBL" id="GIX81048.1"/>
    </source>
</evidence>
<feature type="signal peptide" evidence="1">
    <location>
        <begin position="1"/>
        <end position="17"/>
    </location>
</feature>
<reference evidence="2 3" key="1">
    <citation type="submission" date="2021-06" db="EMBL/GenBank/DDBJ databases">
        <title>Caerostris extrusa draft genome.</title>
        <authorList>
            <person name="Kono N."/>
            <person name="Arakawa K."/>
        </authorList>
    </citation>
    <scope>NUCLEOTIDE SEQUENCE [LARGE SCALE GENOMIC DNA]</scope>
</reference>